<evidence type="ECO:0000256" key="7">
    <source>
        <dbReference type="ARBA" id="ARBA00022723"/>
    </source>
</evidence>
<dbReference type="GO" id="GO:0016705">
    <property type="term" value="F:oxidoreductase activity, acting on paired donors, with incorporation or reduction of molecular oxygen"/>
    <property type="evidence" value="ECO:0007669"/>
    <property type="project" value="InterPro"/>
</dbReference>
<dbReference type="Gene3D" id="1.10.630.10">
    <property type="entry name" value="Cytochrome P450"/>
    <property type="match status" value="1"/>
</dbReference>
<comment type="cofactor">
    <cofactor evidence="1 13">
        <name>heme</name>
        <dbReference type="ChEBI" id="CHEBI:30413"/>
    </cofactor>
</comment>
<evidence type="ECO:0000256" key="3">
    <source>
        <dbReference type="ARBA" id="ARBA00004721"/>
    </source>
</evidence>
<dbReference type="InterPro" id="IPR002401">
    <property type="entry name" value="Cyt_P450_E_grp-I"/>
</dbReference>
<dbReference type="PRINTS" id="PR00385">
    <property type="entry name" value="P450"/>
</dbReference>
<evidence type="ECO:0000256" key="13">
    <source>
        <dbReference type="PIRSR" id="PIRSR602401-1"/>
    </source>
</evidence>
<evidence type="ECO:0000256" key="12">
    <source>
        <dbReference type="ARBA" id="ARBA00023136"/>
    </source>
</evidence>
<dbReference type="Pfam" id="PF00067">
    <property type="entry name" value="p450"/>
    <property type="match status" value="1"/>
</dbReference>
<comment type="similarity">
    <text evidence="4">Belongs to the cytochrome P450 family.</text>
</comment>
<name>A0A8H6X8X0_9AGAR</name>
<keyword evidence="12" id="KW-0472">Membrane</keyword>
<comment type="subcellular location">
    <subcellularLocation>
        <location evidence="2">Membrane</location>
    </subcellularLocation>
</comment>
<evidence type="ECO:0000313" key="14">
    <source>
        <dbReference type="EMBL" id="KAF7336151.1"/>
    </source>
</evidence>
<evidence type="ECO:0000256" key="5">
    <source>
        <dbReference type="ARBA" id="ARBA00022617"/>
    </source>
</evidence>
<evidence type="ECO:0000256" key="9">
    <source>
        <dbReference type="ARBA" id="ARBA00023002"/>
    </source>
</evidence>
<dbReference type="AlphaFoldDB" id="A0A8H6X8X0"/>
<gene>
    <name evidence="14" type="ORF">MVEN_02162500</name>
</gene>
<proteinExistence type="inferred from homology"/>
<dbReference type="GO" id="GO:0016020">
    <property type="term" value="C:membrane"/>
    <property type="evidence" value="ECO:0007669"/>
    <property type="project" value="UniProtKB-SubCell"/>
</dbReference>
<reference evidence="14" key="1">
    <citation type="submission" date="2020-05" db="EMBL/GenBank/DDBJ databases">
        <title>Mycena genomes resolve the evolution of fungal bioluminescence.</title>
        <authorList>
            <person name="Tsai I.J."/>
        </authorList>
    </citation>
    <scope>NUCLEOTIDE SEQUENCE</scope>
    <source>
        <strain evidence="14">CCC161011</strain>
    </source>
</reference>
<dbReference type="InterPro" id="IPR036396">
    <property type="entry name" value="Cyt_P450_sf"/>
</dbReference>
<dbReference type="PRINTS" id="PR00463">
    <property type="entry name" value="EP450I"/>
</dbReference>
<keyword evidence="11" id="KW-0503">Monooxygenase</keyword>
<dbReference type="SUPFAM" id="SSF48264">
    <property type="entry name" value="Cytochrome P450"/>
    <property type="match status" value="1"/>
</dbReference>
<keyword evidence="5 13" id="KW-0349">Heme</keyword>
<dbReference type="GO" id="GO:0020037">
    <property type="term" value="F:heme binding"/>
    <property type="evidence" value="ECO:0007669"/>
    <property type="project" value="InterPro"/>
</dbReference>
<keyword evidence="6" id="KW-0812">Transmembrane</keyword>
<keyword evidence="7 13" id="KW-0479">Metal-binding</keyword>
<keyword evidence="9" id="KW-0560">Oxidoreductase</keyword>
<evidence type="ECO:0000256" key="4">
    <source>
        <dbReference type="ARBA" id="ARBA00010617"/>
    </source>
</evidence>
<evidence type="ECO:0000256" key="11">
    <source>
        <dbReference type="ARBA" id="ARBA00023033"/>
    </source>
</evidence>
<keyword evidence="8" id="KW-1133">Transmembrane helix</keyword>
<sequence length="515" mass="57488">MAYTIVLAAVVSAMVLYHLVLQRRSSVQWIAGPPSPSWIFGHMRQLLLSTKFGDHEFQWLKVYGSVYRLKGCFWQDRLMVADPVALQYILNSPSFYRSPVKDNTAYLLFGENSVITATGNEHRRLRYALNVGFTSTAVRDYQMMFQKAAEMISDDFEKFPTTASDISRILSTASLAAISEAIMGVSHKDLGNDFVENSIKVVKLSGTQSDGHLLVDWIGLYLPRWLWRVVTSLPTATFNAARTERHLAKQIGGQIVRDKKDAARQRLEPGDDLFSRLLNRQSADEAKILPEDDIIDQTALMVVAGQENTANALAFGLMELARHPEFQHKLRAEIHATGAGGGNVGYENMPLLNAFIKETLRLYPGLPLSDRIVGQDTVIPLGESITTLDGRRINQIPVSKGQLVTIAISSYQRFDSHWGKDAHEFHPYRWLDGSISQREAVGPYANLLTFLGGPRTCLGWRFAISELQIIFCEVVGRFSFTEPEDEPARPRFMSSLQPIIATGGKALPLCVTPLS</sequence>
<dbReference type="OrthoDB" id="2920212at2759"/>
<keyword evidence="10 13" id="KW-0408">Iron</keyword>
<comment type="pathway">
    <text evidence="3">Secondary metabolite biosynthesis; terpenoid biosynthesis.</text>
</comment>
<evidence type="ECO:0000313" key="15">
    <source>
        <dbReference type="Proteomes" id="UP000620124"/>
    </source>
</evidence>
<protein>
    <submittedName>
        <fullName evidence="14">Cytochrome P450</fullName>
    </submittedName>
</protein>
<evidence type="ECO:0000256" key="2">
    <source>
        <dbReference type="ARBA" id="ARBA00004370"/>
    </source>
</evidence>
<evidence type="ECO:0000256" key="8">
    <source>
        <dbReference type="ARBA" id="ARBA00022989"/>
    </source>
</evidence>
<organism evidence="14 15">
    <name type="scientific">Mycena venus</name>
    <dbReference type="NCBI Taxonomy" id="2733690"/>
    <lineage>
        <taxon>Eukaryota</taxon>
        <taxon>Fungi</taxon>
        <taxon>Dikarya</taxon>
        <taxon>Basidiomycota</taxon>
        <taxon>Agaricomycotina</taxon>
        <taxon>Agaricomycetes</taxon>
        <taxon>Agaricomycetidae</taxon>
        <taxon>Agaricales</taxon>
        <taxon>Marasmiineae</taxon>
        <taxon>Mycenaceae</taxon>
        <taxon>Mycena</taxon>
    </lineage>
</organism>
<evidence type="ECO:0000256" key="10">
    <source>
        <dbReference type="ARBA" id="ARBA00023004"/>
    </source>
</evidence>
<evidence type="ECO:0000256" key="6">
    <source>
        <dbReference type="ARBA" id="ARBA00022692"/>
    </source>
</evidence>
<dbReference type="PANTHER" id="PTHR24305">
    <property type="entry name" value="CYTOCHROME P450"/>
    <property type="match status" value="1"/>
</dbReference>
<dbReference type="InterPro" id="IPR050121">
    <property type="entry name" value="Cytochrome_P450_monoxygenase"/>
</dbReference>
<dbReference type="GO" id="GO:0005506">
    <property type="term" value="F:iron ion binding"/>
    <property type="evidence" value="ECO:0007669"/>
    <property type="project" value="InterPro"/>
</dbReference>
<dbReference type="EMBL" id="JACAZI010000023">
    <property type="protein sequence ID" value="KAF7336151.1"/>
    <property type="molecule type" value="Genomic_DNA"/>
</dbReference>
<feature type="binding site" description="axial binding residue" evidence="13">
    <location>
        <position position="457"/>
    </location>
    <ligand>
        <name>heme</name>
        <dbReference type="ChEBI" id="CHEBI:30413"/>
    </ligand>
    <ligandPart>
        <name>Fe</name>
        <dbReference type="ChEBI" id="CHEBI:18248"/>
    </ligandPart>
</feature>
<accession>A0A8H6X8X0</accession>
<dbReference type="Proteomes" id="UP000620124">
    <property type="component" value="Unassembled WGS sequence"/>
</dbReference>
<dbReference type="InterPro" id="IPR001128">
    <property type="entry name" value="Cyt_P450"/>
</dbReference>
<evidence type="ECO:0000256" key="1">
    <source>
        <dbReference type="ARBA" id="ARBA00001971"/>
    </source>
</evidence>
<keyword evidence="15" id="KW-1185">Reference proteome</keyword>
<dbReference type="GO" id="GO:0004497">
    <property type="term" value="F:monooxygenase activity"/>
    <property type="evidence" value="ECO:0007669"/>
    <property type="project" value="UniProtKB-KW"/>
</dbReference>
<dbReference type="PANTHER" id="PTHR24305:SF166">
    <property type="entry name" value="CYTOCHROME P450 12A4, MITOCHONDRIAL-RELATED"/>
    <property type="match status" value="1"/>
</dbReference>
<comment type="caution">
    <text evidence="14">The sequence shown here is derived from an EMBL/GenBank/DDBJ whole genome shotgun (WGS) entry which is preliminary data.</text>
</comment>